<keyword evidence="1 2" id="KW-0732">Signal</keyword>
<dbReference type="Proteomes" id="UP000388235">
    <property type="component" value="Chromosome"/>
</dbReference>
<dbReference type="RefSeq" id="WP_153714332.1">
    <property type="nucleotide sequence ID" value="NZ_CP045871.1"/>
</dbReference>
<dbReference type="Pfam" id="PF02872">
    <property type="entry name" value="5_nucleotid_C"/>
    <property type="match status" value="1"/>
</dbReference>
<dbReference type="SUPFAM" id="SSF55816">
    <property type="entry name" value="5'-nucleotidase (syn. UDP-sugar hydrolase), C-terminal domain"/>
    <property type="match status" value="1"/>
</dbReference>
<sequence>MSMDRREFGRLMALAAAGGALPIGNAAAAQKALFDTAPFGQVRLMHITDCHAQLNPIYFREPNVNLGLHGAYGRAPHLVGNALLDAFGIKAGTPEAHAFTYLGFDEAARRFGRVGGFAHLKTLVNALRGSYGEDKTLLMDGGDTWQGSGTSLWTRGMDMVRACNDLGVDVMTGHWEFTYQDDEILANIEAFNGDFVAQNVKVTDEAIFDDAPVFDEDTGHAFKPYVIKEMGGYRVAVIGQAFPYTPIANPSRFIPDWTFGIRDDDMQELVDQVRAEHKPHAVVVLSHNGMDVDVKMASRVSGIDVIFGGHTHDAVPAPLEIANPGGKTLVTNAGSNGKYLAVMDLELSEQGMVGYKHRLIPVFSNIIEPDAAMTALITRERAPYLGKLQEELAVADETLYRRGNFNGTFDQVICDGLRQVLNAQISLSPGFRWGTSVLAGDAITMENVLDQTAITYGETYARDMSGEELKLILEDVADNLFNEDPYYQQGGDMVRVGGLDYTINPLAGMGSRITEMRLDDGTLIEASKSYKVAGWATVGSQAPGPDISEVTAEYLRAQDTVRVNKLNTPKIVGIKTNPGLSS</sequence>
<dbReference type="Gene3D" id="3.90.780.10">
    <property type="entry name" value="5'-Nucleotidase, C-terminal domain"/>
    <property type="match status" value="1"/>
</dbReference>
<dbReference type="InterPro" id="IPR030998">
    <property type="entry name" value="Thiosulf_SoxB"/>
</dbReference>
<dbReference type="PANTHER" id="PTHR11575">
    <property type="entry name" value="5'-NUCLEOTIDASE-RELATED"/>
    <property type="match status" value="1"/>
</dbReference>
<feature type="signal peptide" evidence="2">
    <location>
        <begin position="1"/>
        <end position="28"/>
    </location>
</feature>
<dbReference type="GO" id="GO:0030288">
    <property type="term" value="C:outer membrane-bounded periplasmic space"/>
    <property type="evidence" value="ECO:0007669"/>
    <property type="project" value="TreeGrafter"/>
</dbReference>
<dbReference type="NCBIfam" id="TIGR04486">
    <property type="entry name" value="thiosulf_SoxB"/>
    <property type="match status" value="1"/>
</dbReference>
<protein>
    <submittedName>
        <fullName evidence="5">Thiosulfohydrolase SoxB</fullName>
    </submittedName>
</protein>
<keyword evidence="6" id="KW-1185">Reference proteome</keyword>
<dbReference type="EMBL" id="CP045871">
    <property type="protein sequence ID" value="QGG80828.1"/>
    <property type="molecule type" value="Genomic_DNA"/>
</dbReference>
<dbReference type="Gene3D" id="3.60.21.10">
    <property type="match status" value="1"/>
</dbReference>
<dbReference type="InterPro" id="IPR008334">
    <property type="entry name" value="5'-Nucleotdase_C"/>
</dbReference>
<dbReference type="KEGG" id="llp:GH975_09700"/>
<dbReference type="Pfam" id="PF00149">
    <property type="entry name" value="Metallophos"/>
    <property type="match status" value="1"/>
</dbReference>
<reference evidence="5 6" key="1">
    <citation type="submission" date="2019-11" db="EMBL/GenBank/DDBJ databases">
        <authorList>
            <person name="Khan S.A."/>
            <person name="Jeon C.O."/>
            <person name="Chun B.H."/>
        </authorList>
    </citation>
    <scope>NUCLEOTIDE SEQUENCE [LARGE SCALE GENOMIC DNA]</scope>
    <source>
        <strain evidence="5 6">IMCC 1097</strain>
    </source>
</reference>
<comment type="similarity">
    <text evidence="2">Belongs to the 5'-nucleotidase family.</text>
</comment>
<dbReference type="PRINTS" id="PR01607">
    <property type="entry name" value="APYRASEFAMLY"/>
</dbReference>
<dbReference type="InterPro" id="IPR029052">
    <property type="entry name" value="Metallo-depent_PP-like"/>
</dbReference>
<dbReference type="CDD" id="cd07411">
    <property type="entry name" value="MPP_SoxB_N"/>
    <property type="match status" value="1"/>
</dbReference>
<keyword evidence="2 5" id="KW-0378">Hydrolase</keyword>
<feature type="domain" description="Calcineurin-like phosphoesterase" evidence="3">
    <location>
        <begin position="43"/>
        <end position="313"/>
    </location>
</feature>
<evidence type="ECO:0000259" key="4">
    <source>
        <dbReference type="Pfam" id="PF02872"/>
    </source>
</evidence>
<evidence type="ECO:0000313" key="5">
    <source>
        <dbReference type="EMBL" id="QGG80828.1"/>
    </source>
</evidence>
<dbReference type="PANTHER" id="PTHR11575:SF42">
    <property type="entry name" value="SULFUR OXIDATION PROTEIN SOXB"/>
    <property type="match status" value="1"/>
</dbReference>
<dbReference type="InterPro" id="IPR006179">
    <property type="entry name" value="5_nucleotidase/apyrase"/>
</dbReference>
<evidence type="ECO:0000256" key="1">
    <source>
        <dbReference type="ARBA" id="ARBA00022729"/>
    </source>
</evidence>
<evidence type="ECO:0000256" key="2">
    <source>
        <dbReference type="RuleBase" id="RU362119"/>
    </source>
</evidence>
<dbReference type="PROSITE" id="PS51318">
    <property type="entry name" value="TAT"/>
    <property type="match status" value="1"/>
</dbReference>
<dbReference type="SUPFAM" id="SSF56300">
    <property type="entry name" value="Metallo-dependent phosphatases"/>
    <property type="match status" value="1"/>
</dbReference>
<dbReference type="GO" id="GO:0000166">
    <property type="term" value="F:nucleotide binding"/>
    <property type="evidence" value="ECO:0007669"/>
    <property type="project" value="UniProtKB-KW"/>
</dbReference>
<evidence type="ECO:0000313" key="6">
    <source>
        <dbReference type="Proteomes" id="UP000388235"/>
    </source>
</evidence>
<dbReference type="AlphaFoldDB" id="A0A5Q2Q9C3"/>
<name>A0A5Q2Q9C3_9GAMM</name>
<dbReference type="InterPro" id="IPR041829">
    <property type="entry name" value="SoxB_N"/>
</dbReference>
<accession>A0A5Q2Q9C3</accession>
<dbReference type="InterPro" id="IPR006311">
    <property type="entry name" value="TAT_signal"/>
</dbReference>
<feature type="chain" id="PRO_5024469439" evidence="2">
    <location>
        <begin position="29"/>
        <end position="582"/>
    </location>
</feature>
<dbReference type="InterPro" id="IPR004843">
    <property type="entry name" value="Calcineurin-like_PHP"/>
</dbReference>
<keyword evidence="2" id="KW-0547">Nucleotide-binding</keyword>
<organism evidence="5 6">
    <name type="scientific">Litorivicinus lipolyticus</name>
    <dbReference type="NCBI Taxonomy" id="418701"/>
    <lineage>
        <taxon>Bacteria</taxon>
        <taxon>Pseudomonadati</taxon>
        <taxon>Pseudomonadota</taxon>
        <taxon>Gammaproteobacteria</taxon>
        <taxon>Oceanospirillales</taxon>
        <taxon>Litorivicinaceae</taxon>
        <taxon>Litorivicinus</taxon>
    </lineage>
</organism>
<evidence type="ECO:0000259" key="3">
    <source>
        <dbReference type="Pfam" id="PF00149"/>
    </source>
</evidence>
<dbReference type="GO" id="GO:0009166">
    <property type="term" value="P:nucleotide catabolic process"/>
    <property type="evidence" value="ECO:0007669"/>
    <property type="project" value="InterPro"/>
</dbReference>
<dbReference type="OrthoDB" id="9803927at2"/>
<proteinExistence type="inferred from homology"/>
<dbReference type="InterPro" id="IPR036907">
    <property type="entry name" value="5'-Nucleotdase_C_sf"/>
</dbReference>
<dbReference type="Gene3D" id="6.10.140.570">
    <property type="match status" value="1"/>
</dbReference>
<feature type="domain" description="5'-Nucleotidase C-terminal" evidence="4">
    <location>
        <begin position="406"/>
        <end position="537"/>
    </location>
</feature>
<dbReference type="GO" id="GO:0016787">
    <property type="term" value="F:hydrolase activity"/>
    <property type="evidence" value="ECO:0007669"/>
    <property type="project" value="UniProtKB-KW"/>
</dbReference>
<gene>
    <name evidence="5" type="primary">soxB</name>
    <name evidence="5" type="ORF">GH975_09700</name>
</gene>